<protein>
    <recommendedName>
        <fullName evidence="1">DUF7424 domain-containing protein</fullName>
    </recommendedName>
</protein>
<proteinExistence type="predicted"/>
<accession>A0A6B1DBU7</accession>
<gene>
    <name evidence="2" type="ORF">F4X14_19045</name>
</gene>
<name>A0A6B1DBU7_9CHLR</name>
<dbReference type="InterPro" id="IPR055847">
    <property type="entry name" value="DUF7424"/>
</dbReference>
<reference evidence="2" key="1">
    <citation type="submission" date="2019-09" db="EMBL/GenBank/DDBJ databases">
        <title>Characterisation of the sponge microbiome using genome-centric metagenomics.</title>
        <authorList>
            <person name="Engelberts J.P."/>
            <person name="Robbins S.J."/>
            <person name="De Goeij J.M."/>
            <person name="Aranda M."/>
            <person name="Bell S.C."/>
            <person name="Webster N.S."/>
        </authorList>
    </citation>
    <scope>NUCLEOTIDE SEQUENCE</scope>
    <source>
        <strain evidence="2">SB0661_bin_32</strain>
    </source>
</reference>
<sequence length="240" mass="27572">MKFSITRLNSTLVILTLIAVMAFVTACTTHMASELYLRDLDDLDEGELTNKIIFQLPLTTIDECSEYRARYDKVFRKSRDFKDMEFVKCTDGDFNDYVEYEMDVPLRKIDPTKSRVKGAVEFIRWDNPEQDENRLILIRTNPPSLADLDDHLKDEFFQGLDLTDSSPLIRLSNDLRSDQSIEVRHAFVQNQPVISSTTFTLEPRDSIDIVLSDVTSAWVFHVSATARPRIAPIGAWIKSD</sequence>
<organism evidence="2">
    <name type="scientific">Caldilineaceae bacterium SB0661_bin_32</name>
    <dbReference type="NCBI Taxonomy" id="2605255"/>
    <lineage>
        <taxon>Bacteria</taxon>
        <taxon>Bacillati</taxon>
        <taxon>Chloroflexota</taxon>
        <taxon>Caldilineae</taxon>
        <taxon>Caldilineales</taxon>
        <taxon>Caldilineaceae</taxon>
    </lineage>
</organism>
<dbReference type="AlphaFoldDB" id="A0A6B1DBU7"/>
<comment type="caution">
    <text evidence="2">The sequence shown here is derived from an EMBL/GenBank/DDBJ whole genome shotgun (WGS) entry which is preliminary data.</text>
</comment>
<evidence type="ECO:0000313" key="2">
    <source>
        <dbReference type="EMBL" id="MYC97059.1"/>
    </source>
</evidence>
<evidence type="ECO:0000259" key="1">
    <source>
        <dbReference type="Pfam" id="PF24199"/>
    </source>
</evidence>
<dbReference type="Pfam" id="PF24199">
    <property type="entry name" value="DUF7424"/>
    <property type="match status" value="1"/>
</dbReference>
<dbReference type="EMBL" id="VXMH01000103">
    <property type="protein sequence ID" value="MYC97059.1"/>
    <property type="molecule type" value="Genomic_DNA"/>
</dbReference>
<dbReference type="PROSITE" id="PS51257">
    <property type="entry name" value="PROKAR_LIPOPROTEIN"/>
    <property type="match status" value="1"/>
</dbReference>
<feature type="domain" description="DUF7424" evidence="1">
    <location>
        <begin position="32"/>
        <end position="218"/>
    </location>
</feature>